<dbReference type="RefSeq" id="WP_027508026.1">
    <property type="nucleotide sequence ID" value="NZ_CP104143.1"/>
</dbReference>
<dbReference type="GO" id="GO:0030246">
    <property type="term" value="F:carbohydrate binding"/>
    <property type="evidence" value="ECO:0007669"/>
    <property type="project" value="UniProtKB-KW"/>
</dbReference>
<keyword evidence="5" id="KW-0430">Lectin</keyword>
<evidence type="ECO:0000256" key="4">
    <source>
        <dbReference type="ARBA" id="ARBA00022475"/>
    </source>
</evidence>
<name>A0A2N0D6H0_RHISU</name>
<reference evidence="9" key="3">
    <citation type="submission" date="2022-09" db="EMBL/GenBank/DDBJ databases">
        <title>Australian commercial rhizobial inoculants.</title>
        <authorList>
            <person name="Kohlmeier M.G."/>
            <person name="O'Hara G.W."/>
            <person name="Colombi E."/>
            <person name="Ramsay J.P."/>
            <person name="Terpolilli J."/>
        </authorList>
    </citation>
    <scope>NUCLEOTIDE SEQUENCE</scope>
    <source>
        <strain evidence="9">WSM1592</strain>
    </source>
</reference>
<protein>
    <recommendedName>
        <fullName evidence="3">Lectin-like protein BA14k</fullName>
    </recommendedName>
</protein>
<dbReference type="InterPro" id="IPR012413">
    <property type="entry name" value="BA14K"/>
</dbReference>
<evidence type="ECO:0000313" key="8">
    <source>
        <dbReference type="EMBL" id="PKA41708.1"/>
    </source>
</evidence>
<dbReference type="AlphaFoldDB" id="A0A2N0D6H0"/>
<dbReference type="EMBL" id="PIQN01000016">
    <property type="protein sequence ID" value="PKA41708.1"/>
    <property type="molecule type" value="Genomic_DNA"/>
</dbReference>
<evidence type="ECO:0000313" key="9">
    <source>
        <dbReference type="EMBL" id="UWU13414.1"/>
    </source>
</evidence>
<dbReference type="EMBL" id="CP104143">
    <property type="protein sequence ID" value="UWU13414.1"/>
    <property type="molecule type" value="Genomic_DNA"/>
</dbReference>
<keyword evidence="7" id="KW-0732">Signal</keyword>
<comment type="similarity">
    <text evidence="2">Belongs to the BA14k family.</text>
</comment>
<feature type="chain" id="PRO_5014709209" description="Lectin-like protein BA14k" evidence="7">
    <location>
        <begin position="24"/>
        <end position="169"/>
    </location>
</feature>
<dbReference type="Proteomes" id="UP001060123">
    <property type="component" value="Chromosome"/>
</dbReference>
<reference evidence="8 10" key="1">
    <citation type="submission" date="2017-11" db="EMBL/GenBank/DDBJ databases">
        <authorList>
            <person name="Han C.G."/>
        </authorList>
    </citation>
    <scope>NUCLEOTIDE SEQUENCE [LARGE SCALE GENOMIC DNA]</scope>
    <source>
        <strain evidence="8 10">HCNT1</strain>
    </source>
</reference>
<evidence type="ECO:0000256" key="7">
    <source>
        <dbReference type="SAM" id="SignalP"/>
    </source>
</evidence>
<keyword evidence="4" id="KW-1003">Cell membrane</keyword>
<organism evidence="8 10">
    <name type="scientific">Rhizobium sullae</name>
    <name type="common">Rhizobium hedysari</name>
    <dbReference type="NCBI Taxonomy" id="50338"/>
    <lineage>
        <taxon>Bacteria</taxon>
        <taxon>Pseudomonadati</taxon>
        <taxon>Pseudomonadota</taxon>
        <taxon>Alphaproteobacteria</taxon>
        <taxon>Hyphomicrobiales</taxon>
        <taxon>Rhizobiaceae</taxon>
        <taxon>Rhizobium/Agrobacterium group</taxon>
        <taxon>Rhizobium</taxon>
    </lineage>
</organism>
<dbReference type="Proteomes" id="UP000232164">
    <property type="component" value="Unassembled WGS sequence"/>
</dbReference>
<accession>A0A2N0D6H0</accession>
<keyword evidence="11" id="KW-1185">Reference proteome</keyword>
<comment type="function">
    <text evidence="6">Has immunoglobulin-binding and hemagglutination properties, and can bind to mannose. Essential for virulence. May be involved in LPS biosynthesis or polysaccharide transport.</text>
</comment>
<evidence type="ECO:0000256" key="6">
    <source>
        <dbReference type="ARBA" id="ARBA00025321"/>
    </source>
</evidence>
<evidence type="ECO:0000256" key="2">
    <source>
        <dbReference type="ARBA" id="ARBA00010270"/>
    </source>
</evidence>
<comment type="subcellular location">
    <subcellularLocation>
        <location evidence="1">Membrane</location>
        <topology evidence="1">Single-pass membrane protein</topology>
    </subcellularLocation>
</comment>
<proteinExistence type="inferred from homology"/>
<keyword evidence="4" id="KW-0472">Membrane</keyword>
<dbReference type="GO" id="GO:0016020">
    <property type="term" value="C:membrane"/>
    <property type="evidence" value="ECO:0007669"/>
    <property type="project" value="UniProtKB-SubCell"/>
</dbReference>
<sequence>MKKLAVALMSLVTAFAGIPPAEAFPVVNFEKPKVVSNIEQVQDRRLIIRRWNGRRYYPGYRNYGSYRYRNYGGYRYRNYGGYRYRNYDGYYGRRYYRHRNNDAAAIIGGLALGAIIGGALAQPRYYAPAGYNGGNAHTRWCYNQYRSYRAWDNTFQPYYGPRRQCVSPY</sequence>
<evidence type="ECO:0000313" key="11">
    <source>
        <dbReference type="Proteomes" id="UP001060123"/>
    </source>
</evidence>
<evidence type="ECO:0000256" key="5">
    <source>
        <dbReference type="ARBA" id="ARBA00022734"/>
    </source>
</evidence>
<evidence type="ECO:0000313" key="10">
    <source>
        <dbReference type="Proteomes" id="UP000232164"/>
    </source>
</evidence>
<gene>
    <name evidence="8" type="ORF">CWR43_20350</name>
    <name evidence="9" type="ORF">N2599_14815</name>
</gene>
<dbReference type="Pfam" id="PF07886">
    <property type="entry name" value="BA14K"/>
    <property type="match status" value="1"/>
</dbReference>
<feature type="signal peptide" evidence="7">
    <location>
        <begin position="1"/>
        <end position="23"/>
    </location>
</feature>
<reference evidence="8 10" key="2">
    <citation type="submission" date="2017-12" db="EMBL/GenBank/DDBJ databases">
        <title>Genome sequence of Rhizobium sullae HCNT1 isolated from Sulla coronaria nodules and featuring peculiar denitrification phenotypes.</title>
        <authorList>
            <person name="De Diego-Diaz B."/>
            <person name="Treu L."/>
            <person name="Campanaro S."/>
            <person name="Da Silva Duarte V."/>
            <person name="Basaglia M."/>
            <person name="Favaro L."/>
            <person name="Casella S."/>
            <person name="Squartini A."/>
        </authorList>
    </citation>
    <scope>NUCLEOTIDE SEQUENCE [LARGE SCALE GENOMIC DNA]</scope>
    <source>
        <strain evidence="8 10">HCNT1</strain>
    </source>
</reference>
<evidence type="ECO:0000256" key="1">
    <source>
        <dbReference type="ARBA" id="ARBA00004167"/>
    </source>
</evidence>
<evidence type="ECO:0000256" key="3">
    <source>
        <dbReference type="ARBA" id="ARBA00020552"/>
    </source>
</evidence>
<dbReference type="STRING" id="1041146.GCA_000427985_00739"/>